<evidence type="ECO:0000313" key="3">
    <source>
        <dbReference type="EMBL" id="KZO91708.1"/>
    </source>
</evidence>
<evidence type="ECO:0000256" key="2">
    <source>
        <dbReference type="SAM" id="SignalP"/>
    </source>
</evidence>
<dbReference type="AlphaFoldDB" id="A0A167HJL3"/>
<evidence type="ECO:0008006" key="5">
    <source>
        <dbReference type="Google" id="ProtNLM"/>
    </source>
</evidence>
<dbReference type="STRING" id="1330018.A0A167HJL3"/>
<name>A0A167HJL3_CALVF</name>
<dbReference type="EMBL" id="KV417319">
    <property type="protein sequence ID" value="KZO91708.1"/>
    <property type="molecule type" value="Genomic_DNA"/>
</dbReference>
<evidence type="ECO:0000256" key="1">
    <source>
        <dbReference type="SAM" id="MobiDB-lite"/>
    </source>
</evidence>
<sequence length="499" mass="49123">MQRLSALVLALLSASQLAHALPLRREVPQEHSHQPFLTSVQTSLQLNNPDGITDSVFGLLGDAAAAAGAGKITDMDCLQQATADQAFTNAKAAGDVQGQVDALIYRALERNTGAIGLASAACTSLTAVNPEIAAIAQHQDPASSNAAAVNKAIVLTLAQQIAAVGGNPLDAIKSGTFAPGTIGDPTAAGNTCDDANDANGCIFTQNLLVPDASDDEIDAAVAGISSSSGNSTTTDSSTGSTDTSSTDSDSDTATCPPPSTVTVTVTSTAAAETATGSSSAAAATSTAISTASAGTGSSTASSNGTNLQTFTGALGGILPPAVVAGGEGFITDNGSQFVNLAAALGRSCDVQHNQCADQANSQNQSPFSVGDCDTQDTECKAAGTGGSTTGTSAASSSTASTTTTQAAAVGATSGSISTVATSGTNLQTFTGALGGILPPPVVAGGEGFITDNGSQFVNLAAALGRSCDMQHNQCADLANSQHQFSVSDCDQQDTECKAA</sequence>
<dbReference type="OrthoDB" id="2153847at2759"/>
<protein>
    <recommendedName>
        <fullName evidence="5">Cell wall mannoprotein</fullName>
    </recommendedName>
</protein>
<organism evidence="3 4">
    <name type="scientific">Calocera viscosa (strain TUFC12733)</name>
    <dbReference type="NCBI Taxonomy" id="1330018"/>
    <lineage>
        <taxon>Eukaryota</taxon>
        <taxon>Fungi</taxon>
        <taxon>Dikarya</taxon>
        <taxon>Basidiomycota</taxon>
        <taxon>Agaricomycotina</taxon>
        <taxon>Dacrymycetes</taxon>
        <taxon>Dacrymycetales</taxon>
        <taxon>Dacrymycetaceae</taxon>
        <taxon>Calocera</taxon>
    </lineage>
</organism>
<evidence type="ECO:0000313" key="4">
    <source>
        <dbReference type="Proteomes" id="UP000076738"/>
    </source>
</evidence>
<feature type="region of interest" description="Disordered" evidence="1">
    <location>
        <begin position="223"/>
        <end position="264"/>
    </location>
</feature>
<reference evidence="3 4" key="1">
    <citation type="journal article" date="2016" name="Mol. Biol. Evol.">
        <title>Comparative Genomics of Early-Diverging Mushroom-Forming Fungi Provides Insights into the Origins of Lignocellulose Decay Capabilities.</title>
        <authorList>
            <person name="Nagy L.G."/>
            <person name="Riley R."/>
            <person name="Tritt A."/>
            <person name="Adam C."/>
            <person name="Daum C."/>
            <person name="Floudas D."/>
            <person name="Sun H."/>
            <person name="Yadav J.S."/>
            <person name="Pangilinan J."/>
            <person name="Larsson K.H."/>
            <person name="Matsuura K."/>
            <person name="Barry K."/>
            <person name="Labutti K."/>
            <person name="Kuo R."/>
            <person name="Ohm R.A."/>
            <person name="Bhattacharya S.S."/>
            <person name="Shirouzu T."/>
            <person name="Yoshinaga Y."/>
            <person name="Martin F.M."/>
            <person name="Grigoriev I.V."/>
            <person name="Hibbett D.S."/>
        </authorList>
    </citation>
    <scope>NUCLEOTIDE SEQUENCE [LARGE SCALE GENOMIC DNA]</scope>
    <source>
        <strain evidence="3 4">TUFC12733</strain>
    </source>
</reference>
<proteinExistence type="predicted"/>
<feature type="chain" id="PRO_5007887673" description="Cell wall mannoprotein" evidence="2">
    <location>
        <begin position="21"/>
        <end position="499"/>
    </location>
</feature>
<dbReference type="Proteomes" id="UP000076738">
    <property type="component" value="Unassembled WGS sequence"/>
</dbReference>
<keyword evidence="4" id="KW-1185">Reference proteome</keyword>
<keyword evidence="2" id="KW-0732">Signal</keyword>
<gene>
    <name evidence="3" type="ORF">CALVIDRAFT_541606</name>
</gene>
<feature type="signal peptide" evidence="2">
    <location>
        <begin position="1"/>
        <end position="20"/>
    </location>
</feature>
<feature type="compositionally biased region" description="Low complexity" evidence="1">
    <location>
        <begin position="225"/>
        <end position="247"/>
    </location>
</feature>
<accession>A0A167HJL3</accession>